<dbReference type="Proteomes" id="UP001055171">
    <property type="component" value="Chromosome"/>
</dbReference>
<dbReference type="EMBL" id="CP092423">
    <property type="protein sequence ID" value="UVI52107.1"/>
    <property type="molecule type" value="Genomic_DNA"/>
</dbReference>
<keyword evidence="2" id="KW-1185">Reference proteome</keyword>
<name>A0ABY5T2U2_MYCLN</name>
<protein>
    <recommendedName>
        <fullName evidence="3">LysR family transcriptional regulator</fullName>
    </recommendedName>
</protein>
<evidence type="ECO:0000313" key="1">
    <source>
        <dbReference type="EMBL" id="UVI52107.1"/>
    </source>
</evidence>
<reference evidence="1" key="1">
    <citation type="submission" date="2022-08" db="EMBL/GenBank/DDBJ databases">
        <title>Complete genome sequence of 14 non-tuberculosis mycobacteria type-strains.</title>
        <authorList>
            <person name="Igarashi Y."/>
            <person name="Osugi A."/>
            <person name="Mitarai S."/>
        </authorList>
    </citation>
    <scope>NUCLEOTIDE SEQUENCE</scope>
    <source>
        <strain evidence="1">ATCC 51985</strain>
    </source>
</reference>
<accession>A0ABY5T2U2</accession>
<proteinExistence type="predicted"/>
<evidence type="ECO:0008006" key="3">
    <source>
        <dbReference type="Google" id="ProtNLM"/>
    </source>
</evidence>
<organism evidence="1 2">
    <name type="scientific">Mycobacterium lentiflavum</name>
    <dbReference type="NCBI Taxonomy" id="141349"/>
    <lineage>
        <taxon>Bacteria</taxon>
        <taxon>Bacillati</taxon>
        <taxon>Actinomycetota</taxon>
        <taxon>Actinomycetes</taxon>
        <taxon>Mycobacteriales</taxon>
        <taxon>Mycobacteriaceae</taxon>
        <taxon>Mycobacterium</taxon>
        <taxon>Mycobacterium simiae complex</taxon>
    </lineage>
</organism>
<evidence type="ECO:0000313" key="2">
    <source>
        <dbReference type="Proteomes" id="UP001055171"/>
    </source>
</evidence>
<sequence length="42" mass="4569">MSRAVSKFGIPLIPRAAMLTLRVFAVAFAELCLSVEVIRHPG</sequence>
<dbReference type="RefSeq" id="WP_259608697.1">
    <property type="nucleotide sequence ID" value="NZ_CP092423.2"/>
</dbReference>
<gene>
    <name evidence="1" type="ORF">MJO58_28665</name>
</gene>